<feature type="signal peptide" evidence="1">
    <location>
        <begin position="1"/>
        <end position="22"/>
    </location>
</feature>
<keyword evidence="1" id="KW-0732">Signal</keyword>
<evidence type="ECO:0000259" key="2">
    <source>
        <dbReference type="Pfam" id="PF07589"/>
    </source>
</evidence>
<accession>A0ABP9QEM6</accession>
<evidence type="ECO:0000313" key="3">
    <source>
        <dbReference type="EMBL" id="GAA5160628.1"/>
    </source>
</evidence>
<comment type="caution">
    <text evidence="3">The sequence shown here is derived from an EMBL/GenBank/DDBJ whole genome shotgun (WGS) entry which is preliminary data.</text>
</comment>
<evidence type="ECO:0000313" key="4">
    <source>
        <dbReference type="Proteomes" id="UP001500547"/>
    </source>
</evidence>
<proteinExistence type="predicted"/>
<protein>
    <recommendedName>
        <fullName evidence="2">Ice-binding protein C-terminal domain-containing protein</fullName>
    </recommendedName>
</protein>
<dbReference type="InterPro" id="IPR013424">
    <property type="entry name" value="Ice-binding_C"/>
</dbReference>
<feature type="domain" description="Ice-binding protein C-terminal" evidence="2">
    <location>
        <begin position="202"/>
        <end position="224"/>
    </location>
</feature>
<organism evidence="3 4">
    <name type="scientific">Viridibacterium curvum</name>
    <dbReference type="NCBI Taxonomy" id="1101404"/>
    <lineage>
        <taxon>Bacteria</taxon>
        <taxon>Pseudomonadati</taxon>
        <taxon>Pseudomonadota</taxon>
        <taxon>Betaproteobacteria</taxon>
        <taxon>Rhodocyclales</taxon>
        <taxon>Rhodocyclaceae</taxon>
        <taxon>Viridibacterium</taxon>
    </lineage>
</organism>
<dbReference type="Pfam" id="PF07589">
    <property type="entry name" value="PEP-CTERM"/>
    <property type="match status" value="1"/>
</dbReference>
<dbReference type="NCBIfam" id="TIGR02595">
    <property type="entry name" value="PEP_CTERM"/>
    <property type="match status" value="1"/>
</dbReference>
<sequence length="226" mass="22950">MKTTLKLLGAAAVTAMSFNANAVLVIDSFTTPQGNTPATAIYDSVSDFTAVSNEVAAAEALGGYRELIIDKTGGDPDTNATIKVAAGKLQYGNEPGVTSVGTVRWDGGLGASSLGGLDLTSYGNTFIVNVTFLDLASGFDITLKAYTGAAVSSYTFHGDAIGQYGVNFSNLLGAADLTSITALEMVITGSAGLDLSVDSADIPEPASLALVGLSLLGLGALRRRQA</sequence>
<dbReference type="EMBL" id="BAABLD010000005">
    <property type="protein sequence ID" value="GAA5160628.1"/>
    <property type="molecule type" value="Genomic_DNA"/>
</dbReference>
<gene>
    <name evidence="3" type="ORF">GCM10025770_08510</name>
</gene>
<dbReference type="Proteomes" id="UP001500547">
    <property type="component" value="Unassembled WGS sequence"/>
</dbReference>
<name>A0ABP9QEM6_9RHOO</name>
<feature type="chain" id="PRO_5046769323" description="Ice-binding protein C-terminal domain-containing protein" evidence="1">
    <location>
        <begin position="23"/>
        <end position="226"/>
    </location>
</feature>
<reference evidence="4" key="1">
    <citation type="journal article" date="2019" name="Int. J. Syst. Evol. Microbiol.">
        <title>The Global Catalogue of Microorganisms (GCM) 10K type strain sequencing project: providing services to taxonomists for standard genome sequencing and annotation.</title>
        <authorList>
            <consortium name="The Broad Institute Genomics Platform"/>
            <consortium name="The Broad Institute Genome Sequencing Center for Infectious Disease"/>
            <person name="Wu L."/>
            <person name="Ma J."/>
        </authorList>
    </citation>
    <scope>NUCLEOTIDE SEQUENCE [LARGE SCALE GENOMIC DNA]</scope>
    <source>
        <strain evidence="4">JCM 18715</strain>
    </source>
</reference>
<evidence type="ECO:0000256" key="1">
    <source>
        <dbReference type="SAM" id="SignalP"/>
    </source>
</evidence>
<keyword evidence="4" id="KW-1185">Reference proteome</keyword>
<dbReference type="RefSeq" id="WP_345531620.1">
    <property type="nucleotide sequence ID" value="NZ_BAABLD010000005.1"/>
</dbReference>